<dbReference type="Proteomes" id="UP000473325">
    <property type="component" value="Unassembled WGS sequence"/>
</dbReference>
<feature type="region of interest" description="Disordered" evidence="1">
    <location>
        <begin position="1"/>
        <end position="22"/>
    </location>
</feature>
<keyword evidence="3" id="KW-1185">Reference proteome</keyword>
<evidence type="ECO:0000313" key="2">
    <source>
        <dbReference type="EMBL" id="MXG91221.1"/>
    </source>
</evidence>
<accession>A0A6L7F265</accession>
<comment type="caution">
    <text evidence="2">The sequence shown here is derived from an EMBL/GenBank/DDBJ whole genome shotgun (WGS) entry which is preliminary data.</text>
</comment>
<dbReference type="RefSeq" id="WP_160879157.1">
    <property type="nucleotide sequence ID" value="NZ_WUEK01000011.1"/>
</dbReference>
<name>A0A6L7F265_9ACTN</name>
<dbReference type="EMBL" id="WUEK01000011">
    <property type="protein sequence ID" value="MXG91221.1"/>
    <property type="molecule type" value="Genomic_DNA"/>
</dbReference>
<organism evidence="2 3">
    <name type="scientific">Nocardioides flavescens</name>
    <dbReference type="NCBI Taxonomy" id="2691959"/>
    <lineage>
        <taxon>Bacteria</taxon>
        <taxon>Bacillati</taxon>
        <taxon>Actinomycetota</taxon>
        <taxon>Actinomycetes</taxon>
        <taxon>Propionibacteriales</taxon>
        <taxon>Nocardioidaceae</taxon>
        <taxon>Nocardioides</taxon>
    </lineage>
</organism>
<evidence type="ECO:0000313" key="3">
    <source>
        <dbReference type="Proteomes" id="UP000473325"/>
    </source>
</evidence>
<dbReference type="AlphaFoldDB" id="A0A6L7F265"/>
<sequence length="72" mass="8303">MASSERRPRHPASSPFQSDPEPTIEVFEVGDLVSHDSYRMGRVIQVEESAVSVDFRPQRIRVMSPFRKMSRI</sequence>
<reference evidence="2 3" key="1">
    <citation type="submission" date="2019-12" db="EMBL/GenBank/DDBJ databases">
        <authorList>
            <person name="Kun Z."/>
        </authorList>
    </citation>
    <scope>NUCLEOTIDE SEQUENCE [LARGE SCALE GENOMIC DNA]</scope>
    <source>
        <strain evidence="2 3">YIM 123512</strain>
    </source>
</reference>
<proteinExistence type="predicted"/>
<gene>
    <name evidence="2" type="ORF">GRQ65_16855</name>
</gene>
<protein>
    <submittedName>
        <fullName evidence="2">Uncharacterized protein</fullName>
    </submittedName>
</protein>
<evidence type="ECO:0000256" key="1">
    <source>
        <dbReference type="SAM" id="MobiDB-lite"/>
    </source>
</evidence>